<keyword evidence="2" id="KW-1185">Reference proteome</keyword>
<evidence type="ECO:0008006" key="3">
    <source>
        <dbReference type="Google" id="ProtNLM"/>
    </source>
</evidence>
<accession>A0ABV8SJY4</accession>
<reference evidence="2" key="1">
    <citation type="journal article" date="2019" name="Int. J. Syst. Evol. Microbiol.">
        <title>The Global Catalogue of Microorganisms (GCM) 10K type strain sequencing project: providing services to taxonomists for standard genome sequencing and annotation.</title>
        <authorList>
            <consortium name="The Broad Institute Genomics Platform"/>
            <consortium name="The Broad Institute Genome Sequencing Center for Infectious Disease"/>
            <person name="Wu L."/>
            <person name="Ma J."/>
        </authorList>
    </citation>
    <scope>NUCLEOTIDE SEQUENCE [LARGE SCALE GENOMIC DNA]</scope>
    <source>
        <strain evidence="2">CGMCC 1.10759</strain>
    </source>
</reference>
<dbReference type="EMBL" id="JBHSDU010000001">
    <property type="protein sequence ID" value="MFC4307610.1"/>
    <property type="molecule type" value="Genomic_DNA"/>
</dbReference>
<dbReference type="Proteomes" id="UP001595904">
    <property type="component" value="Unassembled WGS sequence"/>
</dbReference>
<name>A0ABV8SJY4_9GAMM</name>
<evidence type="ECO:0000313" key="2">
    <source>
        <dbReference type="Proteomes" id="UP001595904"/>
    </source>
</evidence>
<dbReference type="RefSeq" id="WP_380594023.1">
    <property type="nucleotide sequence ID" value="NZ_JBHSDU010000001.1"/>
</dbReference>
<organism evidence="1 2">
    <name type="scientific">Steroidobacter flavus</name>
    <dbReference type="NCBI Taxonomy" id="1842136"/>
    <lineage>
        <taxon>Bacteria</taxon>
        <taxon>Pseudomonadati</taxon>
        <taxon>Pseudomonadota</taxon>
        <taxon>Gammaproteobacteria</taxon>
        <taxon>Steroidobacterales</taxon>
        <taxon>Steroidobacteraceae</taxon>
        <taxon>Steroidobacter</taxon>
    </lineage>
</organism>
<sequence length="205" mass="23717">MRGGYRYNAGRPGWRRKCEHMLRLDLRQLTKKGRVAAGQSFDWYWFRDEERIASIGVRTIPDAILLNYTWTPSGCRPQAIACRVELTQTPCTLGGCRSWFVCPECGRLCLVLFGISRRGNFACRVCQRLVYASEGESPIDRCWRAQRKLEAKLTEDGARPKGMRRRTFERINARWAAIEERKDDLLWPSLLRLVGYLDPPTSSID</sequence>
<evidence type="ECO:0000313" key="1">
    <source>
        <dbReference type="EMBL" id="MFC4307610.1"/>
    </source>
</evidence>
<proteinExistence type="predicted"/>
<comment type="caution">
    <text evidence="1">The sequence shown here is derived from an EMBL/GenBank/DDBJ whole genome shotgun (WGS) entry which is preliminary data.</text>
</comment>
<gene>
    <name evidence="1" type="ORF">ACFPN2_00815</name>
</gene>
<protein>
    <recommendedName>
        <fullName evidence="3">Transposase zinc-ribbon domain-containing protein</fullName>
    </recommendedName>
</protein>